<feature type="signal peptide" evidence="2">
    <location>
        <begin position="1"/>
        <end position="23"/>
    </location>
</feature>
<keyword evidence="2" id="KW-0732">Signal</keyword>
<dbReference type="Proteomes" id="UP001189429">
    <property type="component" value="Unassembled WGS sequence"/>
</dbReference>
<dbReference type="EMBL" id="CAUYUJ010020459">
    <property type="protein sequence ID" value="CAK0898322.1"/>
    <property type="molecule type" value="Genomic_DNA"/>
</dbReference>
<reference evidence="3" key="1">
    <citation type="submission" date="2023-10" db="EMBL/GenBank/DDBJ databases">
        <authorList>
            <person name="Chen Y."/>
            <person name="Shah S."/>
            <person name="Dougan E. K."/>
            <person name="Thang M."/>
            <person name="Chan C."/>
        </authorList>
    </citation>
    <scope>NUCLEOTIDE SEQUENCE [LARGE SCALE GENOMIC DNA]</scope>
</reference>
<feature type="region of interest" description="Disordered" evidence="1">
    <location>
        <begin position="165"/>
        <end position="193"/>
    </location>
</feature>
<protein>
    <submittedName>
        <fullName evidence="3">Uncharacterized protein</fullName>
    </submittedName>
</protein>
<sequence>MAHFVMMVMIVVVALLIPHLSILKDLRGLCLRHLGSRACNGPGHAGDVGRVLAARPVPVGQVLWERGGARWRLHRGDRRSPDCTYHAEEAGSVRVDELTGITDPAPFLRGTKRMYDPETDAGTGCSFWDGRQCASRASKVKAIFKTKYEHLPDLLGLRFPRPAPVRRGRGAAGRVPAPHGTRGRNPRADAAAAPAARREALHLLQQLPGSAHGGLGAEGSHVGRHHLPELLAPSPAAVASHG</sequence>
<evidence type="ECO:0000256" key="2">
    <source>
        <dbReference type="SAM" id="SignalP"/>
    </source>
</evidence>
<evidence type="ECO:0000313" key="4">
    <source>
        <dbReference type="Proteomes" id="UP001189429"/>
    </source>
</evidence>
<evidence type="ECO:0000256" key="1">
    <source>
        <dbReference type="SAM" id="MobiDB-lite"/>
    </source>
</evidence>
<feature type="chain" id="PRO_5046687703" evidence="2">
    <location>
        <begin position="24"/>
        <end position="242"/>
    </location>
</feature>
<accession>A0ABN9XJI9</accession>
<proteinExistence type="predicted"/>
<name>A0ABN9XJI9_9DINO</name>
<evidence type="ECO:0000313" key="3">
    <source>
        <dbReference type="EMBL" id="CAK0898322.1"/>
    </source>
</evidence>
<organism evidence="3 4">
    <name type="scientific">Prorocentrum cordatum</name>
    <dbReference type="NCBI Taxonomy" id="2364126"/>
    <lineage>
        <taxon>Eukaryota</taxon>
        <taxon>Sar</taxon>
        <taxon>Alveolata</taxon>
        <taxon>Dinophyceae</taxon>
        <taxon>Prorocentrales</taxon>
        <taxon>Prorocentraceae</taxon>
        <taxon>Prorocentrum</taxon>
    </lineage>
</organism>
<comment type="caution">
    <text evidence="3">The sequence shown here is derived from an EMBL/GenBank/DDBJ whole genome shotgun (WGS) entry which is preliminary data.</text>
</comment>
<keyword evidence="4" id="KW-1185">Reference proteome</keyword>
<gene>
    <name evidence="3" type="ORF">PCOR1329_LOCUS76224</name>
</gene>